<dbReference type="EMBL" id="JBHTCF010000001">
    <property type="protein sequence ID" value="MFC7303182.1"/>
    <property type="molecule type" value="Genomic_DNA"/>
</dbReference>
<evidence type="ECO:0000313" key="2">
    <source>
        <dbReference type="EMBL" id="MFC7303182.1"/>
    </source>
</evidence>
<gene>
    <name evidence="2" type="ORF">ACFQVC_02990</name>
</gene>
<evidence type="ECO:0008006" key="4">
    <source>
        <dbReference type="Google" id="ProtNLM"/>
    </source>
</evidence>
<dbReference type="Proteomes" id="UP001596523">
    <property type="component" value="Unassembled WGS sequence"/>
</dbReference>
<evidence type="ECO:0000256" key="1">
    <source>
        <dbReference type="SAM" id="MobiDB-lite"/>
    </source>
</evidence>
<reference evidence="3" key="1">
    <citation type="journal article" date="2019" name="Int. J. Syst. Evol. Microbiol.">
        <title>The Global Catalogue of Microorganisms (GCM) 10K type strain sequencing project: providing services to taxonomists for standard genome sequencing and annotation.</title>
        <authorList>
            <consortium name="The Broad Institute Genomics Platform"/>
            <consortium name="The Broad Institute Genome Sequencing Center for Infectious Disease"/>
            <person name="Wu L."/>
            <person name="Ma J."/>
        </authorList>
    </citation>
    <scope>NUCLEOTIDE SEQUENCE [LARGE SCALE GENOMIC DNA]</scope>
    <source>
        <strain evidence="3">SYNS20</strain>
    </source>
</reference>
<feature type="region of interest" description="Disordered" evidence="1">
    <location>
        <begin position="1"/>
        <end position="32"/>
    </location>
</feature>
<evidence type="ECO:0000313" key="3">
    <source>
        <dbReference type="Proteomes" id="UP001596523"/>
    </source>
</evidence>
<protein>
    <recommendedName>
        <fullName evidence="4">SseB family protein</fullName>
    </recommendedName>
</protein>
<sequence length="173" mass="17706">MSQPSPAGGLSDFEPSAAHATPAQGAARDTTVDAQAARARREFAALLGEFRRRPVLVPLTSGADEDVAEAGLWTADTGGVRWILAFSDESALARFALARGAGSVEWTYQQVLGARLLDVAVPAVAAEGMPCGVALDAADGAEGVLFPPLEGIVPDAVAVDLNDDVGGGVPQQR</sequence>
<proteinExistence type="predicted"/>
<dbReference type="RefSeq" id="WP_381826069.1">
    <property type="nucleotide sequence ID" value="NZ_JBHTCF010000001.1"/>
</dbReference>
<comment type="caution">
    <text evidence="2">The sequence shown here is derived from an EMBL/GenBank/DDBJ whole genome shotgun (WGS) entry which is preliminary data.</text>
</comment>
<organism evidence="2 3">
    <name type="scientific">Streptomyces monticola</name>
    <dbReference type="NCBI Taxonomy" id="2666263"/>
    <lineage>
        <taxon>Bacteria</taxon>
        <taxon>Bacillati</taxon>
        <taxon>Actinomycetota</taxon>
        <taxon>Actinomycetes</taxon>
        <taxon>Kitasatosporales</taxon>
        <taxon>Streptomycetaceae</taxon>
        <taxon>Streptomyces</taxon>
    </lineage>
</organism>
<keyword evidence="3" id="KW-1185">Reference proteome</keyword>
<accession>A0ABW2JBU0</accession>
<name>A0ABW2JBU0_9ACTN</name>